<comment type="caution">
    <text evidence="2">The sequence shown here is derived from an EMBL/GenBank/DDBJ whole genome shotgun (WGS) entry which is preliminary data.</text>
</comment>
<dbReference type="Pfam" id="PF00583">
    <property type="entry name" value="Acetyltransf_1"/>
    <property type="match status" value="1"/>
</dbReference>
<dbReference type="AlphaFoldDB" id="A0A7X6A4D6"/>
<dbReference type="Proteomes" id="UP000555407">
    <property type="component" value="Unassembled WGS sequence"/>
</dbReference>
<dbReference type="CDD" id="cd04301">
    <property type="entry name" value="NAT_SF"/>
    <property type="match status" value="1"/>
</dbReference>
<proteinExistence type="predicted"/>
<dbReference type="SUPFAM" id="SSF55729">
    <property type="entry name" value="Acyl-CoA N-acyltransferases (Nat)"/>
    <property type="match status" value="1"/>
</dbReference>
<organism evidence="2 3">
    <name type="scientific">Kribbella shirazensis</name>
    <dbReference type="NCBI Taxonomy" id="1105143"/>
    <lineage>
        <taxon>Bacteria</taxon>
        <taxon>Bacillati</taxon>
        <taxon>Actinomycetota</taxon>
        <taxon>Actinomycetes</taxon>
        <taxon>Propionibacteriales</taxon>
        <taxon>Kribbellaceae</taxon>
        <taxon>Kribbella</taxon>
    </lineage>
</organism>
<dbReference type="Gene3D" id="3.40.630.30">
    <property type="match status" value="1"/>
</dbReference>
<feature type="domain" description="N-acetyltransferase" evidence="1">
    <location>
        <begin position="14"/>
        <end position="168"/>
    </location>
</feature>
<reference evidence="2 3" key="1">
    <citation type="submission" date="2020-03" db="EMBL/GenBank/DDBJ databases">
        <title>Sequencing the genomes of 1000 actinobacteria strains.</title>
        <authorList>
            <person name="Klenk H.-P."/>
        </authorList>
    </citation>
    <scope>NUCLEOTIDE SEQUENCE [LARGE SCALE GENOMIC DNA]</scope>
    <source>
        <strain evidence="2 3">DSM 45490</strain>
    </source>
</reference>
<dbReference type="EMBL" id="JAASRO010000001">
    <property type="protein sequence ID" value="NIK61341.1"/>
    <property type="molecule type" value="Genomic_DNA"/>
</dbReference>
<dbReference type="InterPro" id="IPR000182">
    <property type="entry name" value="GNAT_dom"/>
</dbReference>
<dbReference type="GO" id="GO:0016747">
    <property type="term" value="F:acyltransferase activity, transferring groups other than amino-acyl groups"/>
    <property type="evidence" value="ECO:0007669"/>
    <property type="project" value="InterPro"/>
</dbReference>
<accession>A0A7X6A4D6</accession>
<dbReference type="RefSeq" id="WP_167215790.1">
    <property type="nucleotide sequence ID" value="NZ_JAASRO010000001.1"/>
</dbReference>
<evidence type="ECO:0000259" key="1">
    <source>
        <dbReference type="PROSITE" id="PS51186"/>
    </source>
</evidence>
<evidence type="ECO:0000313" key="3">
    <source>
        <dbReference type="Proteomes" id="UP000555407"/>
    </source>
</evidence>
<sequence length="168" mass="17958">MTTTHDLAPALSCVISDQLGPADRQALLDLFERSSPRTRRERFHHALAVFPESYLDDIVEGRQLALGARDACDPENHGRVFGVASAASMGAGTAEFAVWVDDAWQGHGVGTLLTKALFEALGRAGIRTAIGIAEPGNPAVRRMISKAAQRYSINAHDDVLVISVPLGT</sequence>
<keyword evidence="2" id="KW-0808">Transferase</keyword>
<gene>
    <name evidence="2" type="ORF">BJY22_007058</name>
</gene>
<evidence type="ECO:0000313" key="2">
    <source>
        <dbReference type="EMBL" id="NIK61341.1"/>
    </source>
</evidence>
<dbReference type="PROSITE" id="PS51186">
    <property type="entry name" value="GNAT"/>
    <property type="match status" value="1"/>
</dbReference>
<keyword evidence="3" id="KW-1185">Reference proteome</keyword>
<dbReference type="InterPro" id="IPR016181">
    <property type="entry name" value="Acyl_CoA_acyltransferase"/>
</dbReference>
<name>A0A7X6A4D6_9ACTN</name>
<protein>
    <submittedName>
        <fullName evidence="2">GNAT superfamily N-acetyltransferase</fullName>
    </submittedName>
</protein>